<name>A0A8E0I6E6_LACPA</name>
<feature type="compositionally biased region" description="Basic and acidic residues" evidence="1">
    <location>
        <begin position="1"/>
        <end position="13"/>
    </location>
</feature>
<dbReference type="CDD" id="cd16386">
    <property type="entry name" value="TcpC_N"/>
    <property type="match status" value="1"/>
</dbReference>
<dbReference type="Proteomes" id="UP000014281">
    <property type="component" value="Unassembled WGS sequence"/>
</dbReference>
<dbReference type="InterPro" id="IPR024735">
    <property type="entry name" value="TcpC"/>
</dbReference>
<dbReference type="EMBL" id="ANKW01000005">
    <property type="protein sequence ID" value="EPC20967.1"/>
    <property type="molecule type" value="Genomic_DNA"/>
</dbReference>
<feature type="region of interest" description="Disordered" evidence="1">
    <location>
        <begin position="1"/>
        <end position="25"/>
    </location>
</feature>
<evidence type="ECO:0000256" key="1">
    <source>
        <dbReference type="SAM" id="MobiDB-lite"/>
    </source>
</evidence>
<dbReference type="Gene3D" id="3.10.450.540">
    <property type="match status" value="2"/>
</dbReference>
<comment type="caution">
    <text evidence="2">The sequence shown here is derived from an EMBL/GenBank/DDBJ whole genome shotgun (WGS) entry which is preliminary data.</text>
</comment>
<reference evidence="2 3" key="1">
    <citation type="journal article" date="2013" name="PLoS ONE">
        <title>Lactobacillus paracasei comparative genomics: towards species pan-genome definition and exploitation of diversity.</title>
        <authorList>
            <person name="Smokvina T."/>
            <person name="Wels M."/>
            <person name="Polka J."/>
            <person name="Chervaux C."/>
            <person name="Brisse S."/>
            <person name="Boekhorst J."/>
            <person name="van Hylckama Vlieg J.E."/>
            <person name="Siezen R.J."/>
        </authorList>
    </citation>
    <scope>NUCLEOTIDE SEQUENCE [LARGE SCALE GENOMIC DNA]</scope>
    <source>
        <strain evidence="2 3">Lpp122</strain>
    </source>
</reference>
<sequence>MSKNETKKKDWFKKQPAAPKPPKIKRRGLRRPVTLLCWAVLIGATSFGVYKDLTAIDTHTIHETQVMKTKVIDTHALATFTTDFAKIYYAWQPNHEALDQRQKNLQPYLVEQLQSLNADTVRNDIPTTATVSEVKVWDVSKTAKDTFRVLFTVTQDLTKGKDKKSVTSTYTINIMQNGNGDMVVTKNPTIAAEPATARIKLPDTQSDDSVDSATTEDVTKFLKTFFALYPQSDRNELKYYVKNGARPIKRNLKFVELLDPIFKQTKNGLTVTLSVKYLDTDNDMTQVSQYTLNLSKQNNNWTIIDGM</sequence>
<dbReference type="InterPro" id="IPR035628">
    <property type="entry name" value="TcpC_C"/>
</dbReference>
<accession>A0A8E0I6E6</accession>
<dbReference type="Pfam" id="PF12642">
    <property type="entry name" value="TpcC"/>
    <property type="match status" value="1"/>
</dbReference>
<evidence type="ECO:0000313" key="2">
    <source>
        <dbReference type="EMBL" id="EPC20967.1"/>
    </source>
</evidence>
<dbReference type="RefSeq" id="WP_016383442.1">
    <property type="nucleotide sequence ID" value="NZ_ANKW01000005.1"/>
</dbReference>
<protein>
    <recommendedName>
        <fullName evidence="4">Conjugative transposon protein TcpC</fullName>
    </recommendedName>
</protein>
<evidence type="ECO:0000313" key="3">
    <source>
        <dbReference type="Proteomes" id="UP000014281"/>
    </source>
</evidence>
<proteinExistence type="predicted"/>
<organism evidence="2 3">
    <name type="scientific">Lacticaseibacillus paracasei subsp. paracasei Lpp122</name>
    <dbReference type="NCBI Taxonomy" id="1256218"/>
    <lineage>
        <taxon>Bacteria</taxon>
        <taxon>Bacillati</taxon>
        <taxon>Bacillota</taxon>
        <taxon>Bacilli</taxon>
        <taxon>Lactobacillales</taxon>
        <taxon>Lactobacillaceae</taxon>
        <taxon>Lacticaseibacillus</taxon>
    </lineage>
</organism>
<dbReference type="CDD" id="cd16428">
    <property type="entry name" value="TcpC_C"/>
    <property type="match status" value="1"/>
</dbReference>
<dbReference type="AlphaFoldDB" id="A0A8E0I6E6"/>
<evidence type="ECO:0008006" key="4">
    <source>
        <dbReference type="Google" id="ProtNLM"/>
    </source>
</evidence>
<gene>
    <name evidence="2" type="ORF">Lpp122_0583</name>
</gene>